<evidence type="ECO:0000313" key="3">
    <source>
        <dbReference type="Proteomes" id="UP000553632"/>
    </source>
</evidence>
<accession>A0A7J6R7J3</accession>
<organism evidence="2 4">
    <name type="scientific">Perkinsus olseni</name>
    <name type="common">Perkinsus atlanticus</name>
    <dbReference type="NCBI Taxonomy" id="32597"/>
    <lineage>
        <taxon>Eukaryota</taxon>
        <taxon>Sar</taxon>
        <taxon>Alveolata</taxon>
        <taxon>Perkinsozoa</taxon>
        <taxon>Perkinsea</taxon>
        <taxon>Perkinsida</taxon>
        <taxon>Perkinsidae</taxon>
        <taxon>Perkinsus</taxon>
    </lineage>
</organism>
<protein>
    <submittedName>
        <fullName evidence="2">Uncharacterized protein</fullName>
    </submittedName>
</protein>
<dbReference type="Proteomes" id="UP000553632">
    <property type="component" value="Unassembled WGS sequence"/>
</dbReference>
<proteinExistence type="predicted"/>
<reference evidence="3 4" key="1">
    <citation type="submission" date="2020-04" db="EMBL/GenBank/DDBJ databases">
        <title>Perkinsus olseni comparative genomics.</title>
        <authorList>
            <person name="Bogema D.R."/>
        </authorList>
    </citation>
    <scope>NUCLEOTIDE SEQUENCE [LARGE SCALE GENOMIC DNA]</scope>
    <source>
        <strain evidence="2">ATCC PRA-205</strain>
        <strain evidence="1 3">ATCC PRA-207</strain>
    </source>
</reference>
<keyword evidence="3" id="KW-1185">Reference proteome</keyword>
<dbReference type="Proteomes" id="UP000574390">
    <property type="component" value="Unassembled WGS sequence"/>
</dbReference>
<evidence type="ECO:0000313" key="2">
    <source>
        <dbReference type="EMBL" id="KAF4716392.1"/>
    </source>
</evidence>
<dbReference type="EMBL" id="JABANM010024346">
    <property type="protein sequence ID" value="KAF4716392.1"/>
    <property type="molecule type" value="Genomic_DNA"/>
</dbReference>
<name>A0A7J6R7J3_PEROL</name>
<gene>
    <name evidence="2" type="ORF">FOZ62_016865</name>
    <name evidence="1" type="ORF">FOZ63_028768</name>
</gene>
<dbReference type="AlphaFoldDB" id="A0A7J6R7J3"/>
<sequence>MYPSRPSSDTDGLLKSTETIRRLLEGEDQKGQLESFMARHHCSHVQQWLRALCERVNRASLLWTANGRRVGGDDVGIPAADSRAHVKWRCLLQKSSVMGDHDGVVNSPEMKSGS</sequence>
<evidence type="ECO:0000313" key="4">
    <source>
        <dbReference type="Proteomes" id="UP000574390"/>
    </source>
</evidence>
<dbReference type="EMBL" id="JABANO010033067">
    <property type="protein sequence ID" value="KAF4707506.1"/>
    <property type="molecule type" value="Genomic_DNA"/>
</dbReference>
<evidence type="ECO:0000313" key="1">
    <source>
        <dbReference type="EMBL" id="KAF4707506.1"/>
    </source>
</evidence>
<comment type="caution">
    <text evidence="2">The sequence shown here is derived from an EMBL/GenBank/DDBJ whole genome shotgun (WGS) entry which is preliminary data.</text>
</comment>